<reference evidence="2" key="1">
    <citation type="submission" date="2020-10" db="EMBL/GenBank/DDBJ databases">
        <title>Genome Sequence of ESBL Producing Zambian Clinical Strains.</title>
        <authorList>
            <person name="Shawa M."/>
            <person name="Furuta Y."/>
            <person name="Simbotwe M."/>
            <person name="Mulenga E."/>
            <person name="Mubanga M."/>
            <person name="Mulenga G."/>
            <person name="Kaile C."/>
            <person name="Zorigt T."/>
            <person name="Hang'ombe B."/>
            <person name="Higashi H."/>
        </authorList>
    </citation>
    <scope>NUCLEOTIDE SEQUENCE</scope>
    <source>
        <strain evidence="2">Zam_UTH_09</strain>
    </source>
</reference>
<comment type="caution">
    <text evidence="2">The sequence shown here is derived from an EMBL/GenBank/DDBJ whole genome shotgun (WGS) entry which is preliminary data.</text>
</comment>
<evidence type="ECO:0000313" key="2">
    <source>
        <dbReference type="EMBL" id="GHK55812.1"/>
    </source>
</evidence>
<protein>
    <submittedName>
        <fullName evidence="2">Uncharacterized protein</fullName>
    </submittedName>
</protein>
<dbReference type="EMBL" id="BNFF01000001">
    <property type="protein sequence ID" value="GHK55812.1"/>
    <property type="molecule type" value="Genomic_DNA"/>
</dbReference>
<feature type="compositionally biased region" description="Basic and acidic residues" evidence="1">
    <location>
        <begin position="46"/>
        <end position="60"/>
    </location>
</feature>
<proteinExistence type="predicted"/>
<accession>A0A919M1Q2</accession>
<dbReference type="AlphaFoldDB" id="A0A919M1Q2"/>
<organism evidence="2 3">
    <name type="scientific">Klebsiella pneumoniae</name>
    <dbReference type="NCBI Taxonomy" id="573"/>
    <lineage>
        <taxon>Bacteria</taxon>
        <taxon>Pseudomonadati</taxon>
        <taxon>Pseudomonadota</taxon>
        <taxon>Gammaproteobacteria</taxon>
        <taxon>Enterobacterales</taxon>
        <taxon>Enterobacteriaceae</taxon>
        <taxon>Klebsiella/Raoultella group</taxon>
        <taxon>Klebsiella</taxon>
        <taxon>Klebsiella pneumoniae complex</taxon>
    </lineage>
</organism>
<evidence type="ECO:0000256" key="1">
    <source>
        <dbReference type="SAM" id="MobiDB-lite"/>
    </source>
</evidence>
<feature type="region of interest" description="Disordered" evidence="1">
    <location>
        <begin position="30"/>
        <end position="73"/>
    </location>
</feature>
<dbReference type="Proteomes" id="UP000655094">
    <property type="component" value="Unassembled WGS sequence"/>
</dbReference>
<name>A0A919M1Q2_KLEPN</name>
<sequence>MVSGVSVGCCATSNGGGALNMAAGRRIKARQQTQQTRLADAVPADRAAKGRFQRDAERTKQGLPRRKLTGDLM</sequence>
<gene>
    <name evidence="2" type="ORF">KPZU09_55480</name>
</gene>
<evidence type="ECO:0000313" key="3">
    <source>
        <dbReference type="Proteomes" id="UP000655094"/>
    </source>
</evidence>